<evidence type="ECO:0000313" key="3">
    <source>
        <dbReference type="Proteomes" id="UP000467700"/>
    </source>
</evidence>
<dbReference type="CDD" id="cd03440">
    <property type="entry name" value="hot_dog"/>
    <property type="match status" value="1"/>
</dbReference>
<dbReference type="EMBL" id="CACVBS010000024">
    <property type="protein sequence ID" value="CAA7259320.1"/>
    <property type="molecule type" value="Genomic_DNA"/>
</dbReference>
<dbReference type="AlphaFoldDB" id="A0A8S0VT16"/>
<gene>
    <name evidence="2" type="ORF">AAE3_LOCUS1786</name>
</gene>
<comment type="caution">
    <text evidence="2">The sequence shown here is derived from an EMBL/GenBank/DDBJ whole genome shotgun (WGS) entry which is preliminary data.</text>
</comment>
<protein>
    <submittedName>
        <fullName evidence="2">Uncharacterized protein</fullName>
    </submittedName>
</protein>
<dbReference type="OrthoDB" id="2831072at2759"/>
<dbReference type="Gene3D" id="3.10.129.10">
    <property type="entry name" value="Hotdog Thioesterase"/>
    <property type="match status" value="2"/>
</dbReference>
<dbReference type="PANTHER" id="PTHR21660:SF1">
    <property type="entry name" value="ACYL-COENZYME A THIOESTERASE 13"/>
    <property type="match status" value="1"/>
</dbReference>
<organism evidence="2 3">
    <name type="scientific">Cyclocybe aegerita</name>
    <name type="common">Black poplar mushroom</name>
    <name type="synonym">Agrocybe aegerita</name>
    <dbReference type="NCBI Taxonomy" id="1973307"/>
    <lineage>
        <taxon>Eukaryota</taxon>
        <taxon>Fungi</taxon>
        <taxon>Dikarya</taxon>
        <taxon>Basidiomycota</taxon>
        <taxon>Agaricomycotina</taxon>
        <taxon>Agaricomycetes</taxon>
        <taxon>Agaricomycetidae</taxon>
        <taxon>Agaricales</taxon>
        <taxon>Agaricineae</taxon>
        <taxon>Bolbitiaceae</taxon>
        <taxon>Cyclocybe</taxon>
    </lineage>
</organism>
<keyword evidence="3" id="KW-1185">Reference proteome</keyword>
<evidence type="ECO:0000256" key="1">
    <source>
        <dbReference type="ARBA" id="ARBA00022801"/>
    </source>
</evidence>
<name>A0A8S0VT16_CYCAE</name>
<dbReference type="InterPro" id="IPR029069">
    <property type="entry name" value="HotDog_dom_sf"/>
</dbReference>
<reference evidence="2 3" key="1">
    <citation type="submission" date="2020-01" db="EMBL/GenBank/DDBJ databases">
        <authorList>
            <person name="Gupta K D."/>
        </authorList>
    </citation>
    <scope>NUCLEOTIDE SEQUENCE [LARGE SCALE GENOMIC DNA]</scope>
</reference>
<sequence>MSVPDIPFAQSSHRRDFRYGGQIRQKLKPLVGVLLYCTQDDSLFPLLPGQPDHLDNRMMNILESPLPDSLLDSITGNVPREIKELPVKWLAVFRNEGTGFAGNVGERVKVTDVSVVAGVDDPLRMEAKVTTEVEVTEDMCDSQGVLHEGCIVYLIDECSSIAMVVSNAYEDNYQPPGVSQTINTLFHARALVGTKLRLLNFSVANGDQSNAGRTEVWDATNRRLVASGSPRRILDSIDCLLSPLSSSKLVKQLECPQPVTGLRIPSTMSLHKGAFAILDTPLPPEATVLIAGNASEEIKGLPVKWYKILSLRGFGFAFDVRQRIEIKEASIEPAAHNDEMRSAKLQPRAVTPDMCNAQGLLDRGCMSFLMDEASAIALLMMNVEQGHINIVGLSQTFNIMFHRDVPVGARIRIVSRSMSADTDVGCCRSEIWDVGNHQIIVSGVQQMVTPPVVVQDDGQGPKNKL</sequence>
<dbReference type="InterPro" id="IPR039298">
    <property type="entry name" value="ACOT13"/>
</dbReference>
<dbReference type="GO" id="GO:0047617">
    <property type="term" value="F:fatty acyl-CoA hydrolase activity"/>
    <property type="evidence" value="ECO:0007669"/>
    <property type="project" value="InterPro"/>
</dbReference>
<keyword evidence="1" id="KW-0378">Hydrolase</keyword>
<accession>A0A8S0VT16</accession>
<dbReference type="SUPFAM" id="SSF54637">
    <property type="entry name" value="Thioesterase/thiol ester dehydrase-isomerase"/>
    <property type="match status" value="2"/>
</dbReference>
<evidence type="ECO:0000313" key="2">
    <source>
        <dbReference type="EMBL" id="CAA7259320.1"/>
    </source>
</evidence>
<dbReference type="PANTHER" id="PTHR21660">
    <property type="entry name" value="THIOESTERASE SUPERFAMILY MEMBER-RELATED"/>
    <property type="match status" value="1"/>
</dbReference>
<dbReference type="Proteomes" id="UP000467700">
    <property type="component" value="Unassembled WGS sequence"/>
</dbReference>
<proteinExistence type="predicted"/>